<name>A0A2S1KRE8_9LACO</name>
<gene>
    <name evidence="1" type="ORF">B6254_1169</name>
</gene>
<evidence type="ECO:0000313" key="2">
    <source>
        <dbReference type="Proteomes" id="UP000244870"/>
    </source>
</evidence>
<organism evidence="1 2">
    <name type="scientific">Weissella cibaria</name>
    <dbReference type="NCBI Taxonomy" id="137591"/>
    <lineage>
        <taxon>Bacteria</taxon>
        <taxon>Bacillati</taxon>
        <taxon>Bacillota</taxon>
        <taxon>Bacilli</taxon>
        <taxon>Lactobacillales</taxon>
        <taxon>Lactobacillaceae</taxon>
        <taxon>Weissella</taxon>
    </lineage>
</organism>
<reference evidence="1 2" key="1">
    <citation type="submission" date="2017-04" db="EMBL/GenBank/DDBJ databases">
        <title>Weissella cibaria strain m2 complete genome.</title>
        <authorList>
            <person name="Pan Q."/>
            <person name="Tan M."/>
            <person name="Yao F."/>
            <person name="Su S."/>
        </authorList>
    </citation>
    <scope>NUCLEOTIDE SEQUENCE [LARGE SCALE GENOMIC DNA]</scope>
    <source>
        <strain evidence="1 2">M2</strain>
    </source>
</reference>
<proteinExistence type="predicted"/>
<dbReference type="Proteomes" id="UP000244870">
    <property type="component" value="Chromosome"/>
</dbReference>
<dbReference type="AlphaFoldDB" id="A0A2S1KRE8"/>
<dbReference type="RefSeq" id="WP_108730417.1">
    <property type="nucleotide sequence ID" value="NZ_CP020928.1"/>
</dbReference>
<dbReference type="EMBL" id="CP020928">
    <property type="protein sequence ID" value="AWF95575.1"/>
    <property type="molecule type" value="Genomic_DNA"/>
</dbReference>
<sequence>MTETTHWIERLNSFLESETEDERVLYVGKFNELVANGFNSKQAYINLHREIVEPLLEDNDLVWEDYTEATAKAMFRPTLFDVKTWIELATKIGPSAATGNWQAVEHDWSWDLPDVEEFV</sequence>
<protein>
    <submittedName>
        <fullName evidence="1">Uncharacterized protein</fullName>
    </submittedName>
</protein>
<evidence type="ECO:0000313" key="1">
    <source>
        <dbReference type="EMBL" id="AWF95575.1"/>
    </source>
</evidence>
<accession>A0A2S1KRE8</accession>